<evidence type="ECO:0000259" key="1">
    <source>
        <dbReference type="PROSITE" id="PS51379"/>
    </source>
</evidence>
<dbReference type="InterPro" id="IPR017896">
    <property type="entry name" value="4Fe4S_Fe-S-bd"/>
</dbReference>
<proteinExistence type="predicted"/>
<dbReference type="HOGENOM" id="CLU_1090000_0_0_1"/>
<dbReference type="EMBL" id="CP001945">
    <property type="protein sequence ID" value="ADM11422.1"/>
    <property type="molecule type" value="Genomic_DNA"/>
</dbReference>
<dbReference type="OrthoDB" id="2191689at2759"/>
<protein>
    <recommendedName>
        <fullName evidence="1">4Fe-4S ferredoxin-type domain-containing protein</fullName>
    </recommendedName>
</protein>
<keyword evidence="3" id="KW-1185">Reference proteome</keyword>
<sequence length="257" mass="29972">MEGCSHPWIDNGACTSCGLCLESDCDNYMASYTFHRPVIPRRMKYFVVDKAERYSRNVESLLGILNVSGYSEEVKLLLRTKDFEHRIGANDKILAITYNVLRRHQYPISYSDLKPLTERTGLGLKRILLREFEYVELSSEYLSRIFSRVRDFCLSQGLKGNHLLEEFLSISKSNKCTSSYCLCIAYFIRDENLPDSHRRLNLGEIISVSSLKRIVKKIQGDLQRNGDRPSETKKKLRIKDRARKYIMRKLQEQPQKD</sequence>
<dbReference type="PROSITE" id="PS51379">
    <property type="entry name" value="4FE4S_FER_2"/>
    <property type="match status" value="1"/>
</dbReference>
<organism evidence="2 3">
    <name type="scientific">Encephalitozoon intestinalis (strain ATCC 50506)</name>
    <name type="common">Microsporidian parasite</name>
    <name type="synonym">Septata intestinalis</name>
    <dbReference type="NCBI Taxonomy" id="876142"/>
    <lineage>
        <taxon>Eukaryota</taxon>
        <taxon>Fungi</taxon>
        <taxon>Fungi incertae sedis</taxon>
        <taxon>Microsporidia</taxon>
        <taxon>Unikaryonidae</taxon>
        <taxon>Encephalitozoon</taxon>
    </lineage>
</organism>
<name>E0S6T7_ENCIT</name>
<evidence type="ECO:0000313" key="2">
    <source>
        <dbReference type="EMBL" id="ADM11422.1"/>
    </source>
</evidence>
<dbReference type="RefSeq" id="XP_003072782.1">
    <property type="nucleotide sequence ID" value="XM_003072736.1"/>
</dbReference>
<reference evidence="2 3" key="2">
    <citation type="journal article" date="2012" name="Proc. Natl. Acad. Sci. U.S.A.">
        <title>Gain and loss of multiple functionally related, horizontally transferred genes in the reduced genomes of two microsporidian parasites.</title>
        <authorList>
            <person name="Pombert J.-F."/>
            <person name="Selman M."/>
            <person name="Burki F."/>
            <person name="Bardell F.T."/>
            <person name="Farinelli L."/>
            <person name="Solter L.F."/>
            <person name="Whitman D.W."/>
            <person name="Weiss L.M."/>
            <person name="Corradi N."/>
            <person name="Keeling P.J."/>
        </authorList>
    </citation>
    <scope>NUCLEOTIDE SEQUENCE [LARGE SCALE GENOMIC DNA]</scope>
    <source>
        <strain evidence="2 3">ATCC 50506</strain>
    </source>
</reference>
<dbReference type="GeneID" id="9699023"/>
<dbReference type="AlphaFoldDB" id="E0S6T7"/>
<feature type="domain" description="4Fe-4S ferredoxin-type" evidence="1">
    <location>
        <begin position="5"/>
        <end position="35"/>
    </location>
</feature>
<reference evidence="2 3" key="1">
    <citation type="journal article" date="2010" name="Nat. Commun.">
        <title>The complete sequence of the smallest known nuclear genome from the microsporidian Encephalitozoon intestinalis.</title>
        <authorList>
            <person name="Corradi N."/>
            <person name="Pombert J.-F."/>
            <person name="Farinelli L."/>
            <person name="Didier E.S."/>
            <person name="Keeling P.J."/>
        </authorList>
    </citation>
    <scope>NUCLEOTIDE SEQUENCE [LARGE SCALE GENOMIC DNA]</scope>
    <source>
        <strain evidence="2 3">ATCC 50506</strain>
    </source>
</reference>
<dbReference type="KEGG" id="ein:Eint_041330"/>
<evidence type="ECO:0000313" key="3">
    <source>
        <dbReference type="Proteomes" id="UP000002313"/>
    </source>
</evidence>
<accession>E0S6T7</accession>
<dbReference type="Proteomes" id="UP000002313">
    <property type="component" value="Chromosome IV"/>
</dbReference>
<gene>
    <name evidence="2" type="ORF">Eint_041330</name>
</gene>
<dbReference type="VEuPathDB" id="MicrosporidiaDB:Eint_041330"/>